<organism evidence="2 3">
    <name type="scientific">Schizophyllum amplum</name>
    <dbReference type="NCBI Taxonomy" id="97359"/>
    <lineage>
        <taxon>Eukaryota</taxon>
        <taxon>Fungi</taxon>
        <taxon>Dikarya</taxon>
        <taxon>Basidiomycota</taxon>
        <taxon>Agaricomycotina</taxon>
        <taxon>Agaricomycetes</taxon>
        <taxon>Agaricomycetidae</taxon>
        <taxon>Agaricales</taxon>
        <taxon>Schizophyllaceae</taxon>
        <taxon>Schizophyllum</taxon>
    </lineage>
</organism>
<accession>A0A550D0E8</accession>
<evidence type="ECO:0000313" key="2">
    <source>
        <dbReference type="EMBL" id="TRM70506.1"/>
    </source>
</evidence>
<reference evidence="2 3" key="1">
    <citation type="journal article" date="2019" name="New Phytol.">
        <title>Comparative genomics reveals unique wood-decay strategies and fruiting body development in the Schizophyllaceae.</title>
        <authorList>
            <person name="Almasi E."/>
            <person name="Sahu N."/>
            <person name="Krizsan K."/>
            <person name="Balint B."/>
            <person name="Kovacs G.M."/>
            <person name="Kiss B."/>
            <person name="Cseklye J."/>
            <person name="Drula E."/>
            <person name="Henrissat B."/>
            <person name="Nagy I."/>
            <person name="Chovatia M."/>
            <person name="Adam C."/>
            <person name="LaButti K."/>
            <person name="Lipzen A."/>
            <person name="Riley R."/>
            <person name="Grigoriev I.V."/>
            <person name="Nagy L.G."/>
        </authorList>
    </citation>
    <scope>NUCLEOTIDE SEQUENCE [LARGE SCALE GENOMIC DNA]</scope>
    <source>
        <strain evidence="2 3">NL-1724</strain>
    </source>
</reference>
<proteinExistence type="predicted"/>
<name>A0A550D0E8_9AGAR</name>
<feature type="compositionally biased region" description="Polar residues" evidence="1">
    <location>
        <begin position="68"/>
        <end position="77"/>
    </location>
</feature>
<feature type="compositionally biased region" description="Polar residues" evidence="1">
    <location>
        <begin position="89"/>
        <end position="100"/>
    </location>
</feature>
<evidence type="ECO:0000256" key="1">
    <source>
        <dbReference type="SAM" id="MobiDB-lite"/>
    </source>
</evidence>
<keyword evidence="3" id="KW-1185">Reference proteome</keyword>
<feature type="compositionally biased region" description="Basic and acidic residues" evidence="1">
    <location>
        <begin position="122"/>
        <end position="132"/>
    </location>
</feature>
<sequence length="132" mass="13919">MVEGSRCICANCRTGCMILIGIAGNFIHSPLLLDATRKPAILQSRQPTGNHYGPMTEHLCSHPATPASAISHSTMATRSAPPSARDRPQGSTLSGITSDRASGRPVQVRTSGEDPLSSACTRDVRASEHVGR</sequence>
<comment type="caution">
    <text evidence="2">The sequence shown here is derived from an EMBL/GenBank/DDBJ whole genome shotgun (WGS) entry which is preliminary data.</text>
</comment>
<dbReference type="Proteomes" id="UP000320762">
    <property type="component" value="Unassembled WGS sequence"/>
</dbReference>
<dbReference type="EMBL" id="VDMD01000001">
    <property type="protein sequence ID" value="TRM70506.1"/>
    <property type="molecule type" value="Genomic_DNA"/>
</dbReference>
<dbReference type="AlphaFoldDB" id="A0A550D0E8"/>
<protein>
    <submittedName>
        <fullName evidence="2">Uncharacterized protein</fullName>
    </submittedName>
</protein>
<feature type="region of interest" description="Disordered" evidence="1">
    <location>
        <begin position="44"/>
        <end position="132"/>
    </location>
</feature>
<evidence type="ECO:0000313" key="3">
    <source>
        <dbReference type="Proteomes" id="UP000320762"/>
    </source>
</evidence>
<gene>
    <name evidence="2" type="ORF">BD626DRAFT_29799</name>
</gene>